<protein>
    <submittedName>
        <fullName evidence="2">NAD(P)-dependent oxidoreductase</fullName>
    </submittedName>
</protein>
<accession>A0ABY4X3U3</accession>
<name>A0ABY4X3U3_9SPHN</name>
<dbReference type="SUPFAM" id="SSF51735">
    <property type="entry name" value="NAD(P)-binding Rossmann-fold domains"/>
    <property type="match status" value="1"/>
</dbReference>
<reference evidence="2" key="1">
    <citation type="journal article" date="2022" name="Toxins">
        <title>Genomic Analysis of Sphingopyxis sp. USTB-05 for Biodegrading Cyanobacterial Hepatotoxins.</title>
        <authorList>
            <person name="Liu C."/>
            <person name="Xu Q."/>
            <person name="Zhao Z."/>
            <person name="Zhang H."/>
            <person name="Liu X."/>
            <person name="Yin C."/>
            <person name="Liu Y."/>
            <person name="Yan H."/>
        </authorList>
    </citation>
    <scope>NUCLEOTIDE SEQUENCE</scope>
    <source>
        <strain evidence="2">NBD5</strain>
    </source>
</reference>
<dbReference type="PANTHER" id="PTHR48079:SF6">
    <property type="entry name" value="NAD(P)-BINDING DOMAIN-CONTAINING PROTEIN-RELATED"/>
    <property type="match status" value="1"/>
</dbReference>
<evidence type="ECO:0000313" key="2">
    <source>
        <dbReference type="EMBL" id="USI71588.1"/>
    </source>
</evidence>
<dbReference type="Gene3D" id="3.40.50.720">
    <property type="entry name" value="NAD(P)-binding Rossmann-like Domain"/>
    <property type="match status" value="1"/>
</dbReference>
<proteinExistence type="predicted"/>
<gene>
    <name evidence="2" type="ORF">LHA26_09585</name>
</gene>
<dbReference type="InterPro" id="IPR051783">
    <property type="entry name" value="NAD(P)-dependent_oxidoreduct"/>
</dbReference>
<dbReference type="Pfam" id="PF01370">
    <property type="entry name" value="Epimerase"/>
    <property type="match status" value="1"/>
</dbReference>
<dbReference type="InterPro" id="IPR036291">
    <property type="entry name" value="NAD(P)-bd_dom_sf"/>
</dbReference>
<dbReference type="InterPro" id="IPR001509">
    <property type="entry name" value="Epimerase_deHydtase"/>
</dbReference>
<dbReference type="EMBL" id="CP084930">
    <property type="protein sequence ID" value="USI71588.1"/>
    <property type="molecule type" value="Genomic_DNA"/>
</dbReference>
<dbReference type="RefSeq" id="WP_252165401.1">
    <property type="nucleotide sequence ID" value="NZ_CP084930.1"/>
</dbReference>
<evidence type="ECO:0000259" key="1">
    <source>
        <dbReference type="Pfam" id="PF01370"/>
    </source>
</evidence>
<sequence>MSQKIFLAGAAGAIGRRLVPLLVRDGHRVFGTTRSTARVADIEALGATPLIVDVFDADALVRAVREAEPDIVIHQLTDLSSGLEQDPEAARRANARLRREGTANLVGAAIAAGAGRFVAQSIAWAYAPGPTPYTEDAPLDVGAEGARHTTIVEGVVPLERAVLDASGLDGIVLRYGQLYGPGTWTQTPDGASPLHVDAAASAAALAIDHGAPGVYNIADEGGVVSVGKAMTELGWSPAFRLDRSDSAITV</sequence>
<organism evidence="2 3">
    <name type="scientific">Sphingomonas morindae</name>
    <dbReference type="NCBI Taxonomy" id="1541170"/>
    <lineage>
        <taxon>Bacteria</taxon>
        <taxon>Pseudomonadati</taxon>
        <taxon>Pseudomonadota</taxon>
        <taxon>Alphaproteobacteria</taxon>
        <taxon>Sphingomonadales</taxon>
        <taxon>Sphingomonadaceae</taxon>
        <taxon>Sphingomonas</taxon>
    </lineage>
</organism>
<keyword evidence="3" id="KW-1185">Reference proteome</keyword>
<evidence type="ECO:0000313" key="3">
    <source>
        <dbReference type="Proteomes" id="UP001056937"/>
    </source>
</evidence>
<dbReference type="PANTHER" id="PTHR48079">
    <property type="entry name" value="PROTEIN YEEZ"/>
    <property type="match status" value="1"/>
</dbReference>
<dbReference type="Proteomes" id="UP001056937">
    <property type="component" value="Chromosome 1"/>
</dbReference>
<feature type="domain" description="NAD-dependent epimerase/dehydratase" evidence="1">
    <location>
        <begin position="5"/>
        <end position="197"/>
    </location>
</feature>